<dbReference type="SMART" id="SM00862">
    <property type="entry name" value="Trans_reg_C"/>
    <property type="match status" value="1"/>
</dbReference>
<feature type="repeat" description="TPR" evidence="5">
    <location>
        <begin position="936"/>
        <end position="969"/>
    </location>
</feature>
<accession>A0A1C4Z7V9</accession>
<dbReference type="Pfam" id="PF13374">
    <property type="entry name" value="TPR_10"/>
    <property type="match status" value="1"/>
</dbReference>
<keyword evidence="3 8" id="KW-0238">DNA-binding</keyword>
<dbReference type="Pfam" id="PF00931">
    <property type="entry name" value="NB-ARC"/>
    <property type="match status" value="1"/>
</dbReference>
<dbReference type="InterPro" id="IPR051677">
    <property type="entry name" value="AfsR-DnrI-RedD_regulator"/>
</dbReference>
<dbReference type="Pfam" id="PF03704">
    <property type="entry name" value="BTAD"/>
    <property type="match status" value="1"/>
</dbReference>
<dbReference type="GO" id="GO:0000160">
    <property type="term" value="P:phosphorelay signal transduction system"/>
    <property type="evidence" value="ECO:0007669"/>
    <property type="project" value="InterPro"/>
</dbReference>
<feature type="domain" description="Bacterial transcriptional activator" evidence="7">
    <location>
        <begin position="113"/>
        <end position="257"/>
    </location>
</feature>
<evidence type="ECO:0000259" key="6">
    <source>
        <dbReference type="SMART" id="SM00862"/>
    </source>
</evidence>
<sequence length="1004" mass="108803">MGLTSVVRKIPYATNMVRIEFRVLGTLEAVVDGSPVPITSPRQRIVLANLLMAANHVVTVEKLIGAVWDASPPPSARGQIQICISALRRALGSPESIDTNSLGYSIRVAREQLDHLMFDDALAQGRSAAAKGQLDEALAYLDRAIGIWSGPALGGVPGRAAEVAAHRLEERRIMALEDRAEIRLRLGGHRELVEELVALTTEYPLRERLWGFRMLALYRSGRQAEALATYRTARTNLVGELGIEPSQYLRTLERAILSQDSSISGDVDDGGAGTATSVHRPQELPADLPDFVGHAALIDALTATLTSEDTTQVPIAVTTGAPGCGKTSLALHVAHLLRGKFVNGSLYACLYGSTAQPRSTDAVLSDLLHGLGVAPSAIPVALRQRINLLRSQLAARRLLIVLDDVGNEEQIADLLPGVPGPAVLITSRRRLAGIPGAHAVDVDMMSADESLTLLGRICGEQRVAAAPDAAVELTRMCGGLPLAVRIAAVRLAAHPHWAVGTLVDRLRDERSRLDELSHGDVAVRSLLADVYESLTAPAQTLFWLLSSLEIHEFSAWTAAALLDCETRQAAALLDELADVRLLEAHLSALTSQPRYRFHELVRVFATELRLTHGDQRVCTEAVTRSMGALLALAEEAHQRIYGGRFAVLHGTAPRWAGARAEFDRFLSDPTAWFDEERITLEVAIRQAAELELDELCWELAIVSVTMYERRGLFAEWRTTHTIALEATSRAGNRRGEAAMLASLGSLGVAQHAEDDGENLLHAMELFDAAGDEAGSALTLRNLAHLDRIQGRPARAVRRYEQALEKFRKVGDLGAQAHVLSGLARCQLDLGSPERAETLAKESLALGEQLGNRRLQAQALYRLGEVFADSGQSSTAKAVFQSALDLARAQDDRVGQSYALNGLGTAMLEQNEFTAAEIHFSEAVELCRVTHERNVHAHALFGLGRVYLGRGEFDTAEQFFVQAANAFAMQENTPWHSRSIEELGALRQAAGRLPARGGNEPTAGR</sequence>
<dbReference type="AlphaFoldDB" id="A0A1C4Z7V9"/>
<proteinExistence type="inferred from homology"/>
<protein>
    <submittedName>
        <fullName evidence="8">DNA-binding transcriptional activator of the SARP family</fullName>
    </submittedName>
</protein>
<dbReference type="InterPro" id="IPR002182">
    <property type="entry name" value="NB-ARC"/>
</dbReference>
<keyword evidence="5" id="KW-0802">TPR repeat</keyword>
<evidence type="ECO:0000259" key="7">
    <source>
        <dbReference type="SMART" id="SM01043"/>
    </source>
</evidence>
<dbReference type="InterPro" id="IPR011990">
    <property type="entry name" value="TPR-like_helical_dom_sf"/>
</dbReference>
<evidence type="ECO:0000256" key="1">
    <source>
        <dbReference type="ARBA" id="ARBA00005820"/>
    </source>
</evidence>
<dbReference type="OrthoDB" id="7628974at2"/>
<dbReference type="Pfam" id="PF13424">
    <property type="entry name" value="TPR_12"/>
    <property type="match status" value="2"/>
</dbReference>
<evidence type="ECO:0000313" key="8">
    <source>
        <dbReference type="EMBL" id="SCF28997.1"/>
    </source>
</evidence>
<dbReference type="InterPro" id="IPR016032">
    <property type="entry name" value="Sig_transdc_resp-reg_C-effctor"/>
</dbReference>
<dbReference type="InterPro" id="IPR027417">
    <property type="entry name" value="P-loop_NTPase"/>
</dbReference>
<name>A0A1C4Z7V9_9ACTN</name>
<feature type="domain" description="OmpR/PhoB-type" evidence="6">
    <location>
        <begin position="33"/>
        <end position="106"/>
    </location>
</feature>
<dbReference type="STRING" id="121616.GA0070216_108238"/>
<dbReference type="SMART" id="SM00028">
    <property type="entry name" value="TPR"/>
    <property type="match status" value="6"/>
</dbReference>
<dbReference type="PROSITE" id="PS50005">
    <property type="entry name" value="TPR"/>
    <property type="match status" value="2"/>
</dbReference>
<keyword evidence="2" id="KW-0805">Transcription regulation</keyword>
<dbReference type="GO" id="GO:0043531">
    <property type="term" value="F:ADP binding"/>
    <property type="evidence" value="ECO:0007669"/>
    <property type="project" value="InterPro"/>
</dbReference>
<evidence type="ECO:0000256" key="3">
    <source>
        <dbReference type="ARBA" id="ARBA00023125"/>
    </source>
</evidence>
<evidence type="ECO:0000256" key="5">
    <source>
        <dbReference type="PROSITE-ProRule" id="PRU00339"/>
    </source>
</evidence>
<dbReference type="SUPFAM" id="SSF48452">
    <property type="entry name" value="TPR-like"/>
    <property type="match status" value="3"/>
</dbReference>
<evidence type="ECO:0000313" key="9">
    <source>
        <dbReference type="Proteomes" id="UP000198797"/>
    </source>
</evidence>
<dbReference type="InterPro" id="IPR019734">
    <property type="entry name" value="TPR_rpt"/>
</dbReference>
<dbReference type="SUPFAM" id="SSF46894">
    <property type="entry name" value="C-terminal effector domain of the bipartite response regulators"/>
    <property type="match status" value="1"/>
</dbReference>
<dbReference type="PRINTS" id="PR00364">
    <property type="entry name" value="DISEASERSIST"/>
</dbReference>
<dbReference type="InterPro" id="IPR005158">
    <property type="entry name" value="BTAD"/>
</dbReference>
<dbReference type="SMART" id="SM01043">
    <property type="entry name" value="BTAD"/>
    <property type="match status" value="1"/>
</dbReference>
<organism evidence="8 9">
    <name type="scientific">Micromonospora matsumotoense</name>
    <dbReference type="NCBI Taxonomy" id="121616"/>
    <lineage>
        <taxon>Bacteria</taxon>
        <taxon>Bacillati</taxon>
        <taxon>Actinomycetota</taxon>
        <taxon>Actinomycetes</taxon>
        <taxon>Micromonosporales</taxon>
        <taxon>Micromonosporaceae</taxon>
        <taxon>Micromonospora</taxon>
    </lineage>
</organism>
<dbReference type="CDD" id="cd15831">
    <property type="entry name" value="BTAD"/>
    <property type="match status" value="1"/>
</dbReference>
<dbReference type="Gene3D" id="1.10.10.10">
    <property type="entry name" value="Winged helix-like DNA-binding domain superfamily/Winged helix DNA-binding domain"/>
    <property type="match status" value="1"/>
</dbReference>
<dbReference type="PANTHER" id="PTHR35807">
    <property type="entry name" value="TRANSCRIPTIONAL REGULATOR REDD-RELATED"/>
    <property type="match status" value="1"/>
</dbReference>
<dbReference type="Proteomes" id="UP000198797">
    <property type="component" value="Unassembled WGS sequence"/>
</dbReference>
<dbReference type="InterPro" id="IPR036388">
    <property type="entry name" value="WH-like_DNA-bd_sf"/>
</dbReference>
<dbReference type="InterPro" id="IPR001867">
    <property type="entry name" value="OmpR/PhoB-type_DNA-bd"/>
</dbReference>
<dbReference type="Gene3D" id="3.40.50.300">
    <property type="entry name" value="P-loop containing nucleotide triphosphate hydrolases"/>
    <property type="match status" value="1"/>
</dbReference>
<comment type="similarity">
    <text evidence="1">Belongs to the AfsR/DnrI/RedD regulatory family.</text>
</comment>
<feature type="repeat" description="TPR" evidence="5">
    <location>
        <begin position="856"/>
        <end position="889"/>
    </location>
</feature>
<gene>
    <name evidence="8" type="ORF">GA0070216_108238</name>
</gene>
<evidence type="ECO:0000256" key="2">
    <source>
        <dbReference type="ARBA" id="ARBA00023015"/>
    </source>
</evidence>
<keyword evidence="4" id="KW-0804">Transcription</keyword>
<reference evidence="9" key="1">
    <citation type="submission" date="2016-06" db="EMBL/GenBank/DDBJ databases">
        <authorList>
            <person name="Varghese N."/>
            <person name="Submissions Spin"/>
        </authorList>
    </citation>
    <scope>NUCLEOTIDE SEQUENCE [LARGE SCALE GENOMIC DNA]</scope>
    <source>
        <strain evidence="9">DSM 44100</strain>
    </source>
</reference>
<keyword evidence="9" id="KW-1185">Reference proteome</keyword>
<dbReference type="EMBL" id="FMCU01000008">
    <property type="protein sequence ID" value="SCF28997.1"/>
    <property type="molecule type" value="Genomic_DNA"/>
</dbReference>
<dbReference type="Gene3D" id="1.25.40.10">
    <property type="entry name" value="Tetratricopeptide repeat domain"/>
    <property type="match status" value="3"/>
</dbReference>
<evidence type="ECO:0000256" key="4">
    <source>
        <dbReference type="ARBA" id="ARBA00023163"/>
    </source>
</evidence>
<dbReference type="PANTHER" id="PTHR35807:SF1">
    <property type="entry name" value="TRANSCRIPTIONAL REGULATOR REDD"/>
    <property type="match status" value="1"/>
</dbReference>
<dbReference type="GO" id="GO:0006355">
    <property type="term" value="P:regulation of DNA-templated transcription"/>
    <property type="evidence" value="ECO:0007669"/>
    <property type="project" value="InterPro"/>
</dbReference>
<dbReference type="SUPFAM" id="SSF52540">
    <property type="entry name" value="P-loop containing nucleoside triphosphate hydrolases"/>
    <property type="match status" value="1"/>
</dbReference>
<dbReference type="GO" id="GO:0003677">
    <property type="term" value="F:DNA binding"/>
    <property type="evidence" value="ECO:0007669"/>
    <property type="project" value="UniProtKB-KW"/>
</dbReference>